<protein>
    <submittedName>
        <fullName evidence="2">Uncharacterized protein</fullName>
    </submittedName>
</protein>
<evidence type="ECO:0000313" key="2">
    <source>
        <dbReference type="EMBL" id="MFC3074725.1"/>
    </source>
</evidence>
<accession>A0ABV7DIG1</accession>
<evidence type="ECO:0000313" key="3">
    <source>
        <dbReference type="Proteomes" id="UP001595377"/>
    </source>
</evidence>
<organism evidence="2 3">
    <name type="scientific">Shinella pollutisoli</name>
    <dbReference type="NCBI Taxonomy" id="2250594"/>
    <lineage>
        <taxon>Bacteria</taxon>
        <taxon>Pseudomonadati</taxon>
        <taxon>Pseudomonadota</taxon>
        <taxon>Alphaproteobacteria</taxon>
        <taxon>Hyphomicrobiales</taxon>
        <taxon>Rhizobiaceae</taxon>
        <taxon>Shinella</taxon>
    </lineage>
</organism>
<dbReference type="EMBL" id="JBHRSP010000025">
    <property type="protein sequence ID" value="MFC3074725.1"/>
    <property type="molecule type" value="Genomic_DNA"/>
</dbReference>
<keyword evidence="1" id="KW-0472">Membrane</keyword>
<comment type="caution">
    <text evidence="2">The sequence shown here is derived from an EMBL/GenBank/DDBJ whole genome shotgun (WGS) entry which is preliminary data.</text>
</comment>
<name>A0ABV7DIG1_9HYPH</name>
<sequence>MKDQAEPVRAMAELPEATREFLARLRPEDLQTLENGLRLINSVLTVGKFVKWLVVGILGLVVGVQMFWDSVVKLYGWVRG</sequence>
<keyword evidence="1" id="KW-0812">Transmembrane</keyword>
<evidence type="ECO:0000256" key="1">
    <source>
        <dbReference type="SAM" id="Phobius"/>
    </source>
</evidence>
<feature type="transmembrane region" description="Helical" evidence="1">
    <location>
        <begin position="49"/>
        <end position="68"/>
    </location>
</feature>
<gene>
    <name evidence="2" type="ORF">ACFOHH_16560</name>
</gene>
<dbReference type="RefSeq" id="WP_257317145.1">
    <property type="nucleotide sequence ID" value="NZ_JANFDG010000026.1"/>
</dbReference>
<keyword evidence="1" id="KW-1133">Transmembrane helix</keyword>
<dbReference type="Proteomes" id="UP001595377">
    <property type="component" value="Unassembled WGS sequence"/>
</dbReference>
<keyword evidence="3" id="KW-1185">Reference proteome</keyword>
<proteinExistence type="predicted"/>
<reference evidence="3" key="1">
    <citation type="journal article" date="2019" name="Int. J. Syst. Evol. Microbiol.">
        <title>The Global Catalogue of Microorganisms (GCM) 10K type strain sequencing project: providing services to taxonomists for standard genome sequencing and annotation.</title>
        <authorList>
            <consortium name="The Broad Institute Genomics Platform"/>
            <consortium name="The Broad Institute Genome Sequencing Center for Infectious Disease"/>
            <person name="Wu L."/>
            <person name="Ma J."/>
        </authorList>
    </citation>
    <scope>NUCLEOTIDE SEQUENCE [LARGE SCALE GENOMIC DNA]</scope>
    <source>
        <strain evidence="3">KCTC 52677</strain>
    </source>
</reference>